<keyword evidence="5" id="KW-1185">Reference proteome</keyword>
<accession>A0A6B3LXF6</accession>
<dbReference type="EMBL" id="JAAGWD010000005">
    <property type="protein sequence ID" value="NEM98498.1"/>
    <property type="molecule type" value="Genomic_DNA"/>
</dbReference>
<feature type="chain" id="PRO_5025490035" description="tRNA (Guanine-N1)-methyltransferase" evidence="3">
    <location>
        <begin position="22"/>
        <end position="226"/>
    </location>
</feature>
<proteinExistence type="predicted"/>
<evidence type="ECO:0000256" key="1">
    <source>
        <dbReference type="SAM" id="Coils"/>
    </source>
</evidence>
<keyword evidence="2" id="KW-0812">Transmembrane</keyword>
<name>A0A6B3LXF6_9BACT</name>
<feature type="transmembrane region" description="Helical" evidence="2">
    <location>
        <begin position="141"/>
        <end position="160"/>
    </location>
</feature>
<evidence type="ECO:0000256" key="3">
    <source>
        <dbReference type="SAM" id="SignalP"/>
    </source>
</evidence>
<keyword evidence="2" id="KW-0472">Membrane</keyword>
<evidence type="ECO:0008006" key="6">
    <source>
        <dbReference type="Google" id="ProtNLM"/>
    </source>
</evidence>
<reference evidence="4 5" key="1">
    <citation type="submission" date="2020-02" db="EMBL/GenBank/DDBJ databases">
        <authorList>
            <person name="Kim M.K."/>
        </authorList>
    </citation>
    <scope>NUCLEOTIDE SEQUENCE [LARGE SCALE GENOMIC DNA]</scope>
    <source>
        <strain evidence="4 5">BT327</strain>
    </source>
</reference>
<keyword evidence="2" id="KW-1133">Transmembrane helix</keyword>
<keyword evidence="1" id="KW-0175">Coiled coil</keyword>
<evidence type="ECO:0000256" key="2">
    <source>
        <dbReference type="SAM" id="Phobius"/>
    </source>
</evidence>
<feature type="coiled-coil region" evidence="1">
    <location>
        <begin position="189"/>
        <end position="223"/>
    </location>
</feature>
<evidence type="ECO:0000313" key="4">
    <source>
        <dbReference type="EMBL" id="NEM98498.1"/>
    </source>
</evidence>
<evidence type="ECO:0000313" key="5">
    <source>
        <dbReference type="Proteomes" id="UP000474777"/>
    </source>
</evidence>
<keyword evidence="3" id="KW-0732">Signal</keyword>
<dbReference type="AlphaFoldDB" id="A0A6B3LXF6"/>
<comment type="caution">
    <text evidence="4">The sequence shown here is derived from an EMBL/GenBank/DDBJ whole genome shotgun (WGS) entry which is preliminary data.</text>
</comment>
<feature type="coiled-coil region" evidence="1">
    <location>
        <begin position="85"/>
        <end position="126"/>
    </location>
</feature>
<gene>
    <name evidence="4" type="ORF">GXP69_12405</name>
</gene>
<feature type="signal peptide" evidence="3">
    <location>
        <begin position="1"/>
        <end position="21"/>
    </location>
</feature>
<organism evidence="4 5">
    <name type="scientific">Pontibacter burrus</name>
    <dbReference type="NCBI Taxonomy" id="2704466"/>
    <lineage>
        <taxon>Bacteria</taxon>
        <taxon>Pseudomonadati</taxon>
        <taxon>Bacteroidota</taxon>
        <taxon>Cytophagia</taxon>
        <taxon>Cytophagales</taxon>
        <taxon>Hymenobacteraceae</taxon>
        <taxon>Pontibacter</taxon>
    </lineage>
</organism>
<dbReference type="RefSeq" id="WP_163915390.1">
    <property type="nucleotide sequence ID" value="NZ_JAAGWD010000005.1"/>
</dbReference>
<dbReference type="Proteomes" id="UP000474777">
    <property type="component" value="Unassembled WGS sequence"/>
</dbReference>
<sequence>MKSTFLSLVFVMMLTAVQAQTAAPQQTAPSKNTLANQYNALKNKANSYNESGQQYKVVNVRTLDSFYKSVNDSLQVISKKLADARRGADQELIDARANVAAQEKQLKALTEETARKEQEVQKSQHLINNISFFGIDMQKQFYVILNSVIIVALLIVLAVVMMQYKSSKRTAVEKVKAFDEIDSEFNEYKKAARERELKLKREMQTEMNRAEELKLEVAALQRKQHA</sequence>
<protein>
    <recommendedName>
        <fullName evidence="6">tRNA (Guanine-N1)-methyltransferase</fullName>
    </recommendedName>
</protein>